<evidence type="ECO:0000313" key="2">
    <source>
        <dbReference type="Proteomes" id="UP000784294"/>
    </source>
</evidence>
<proteinExistence type="predicted"/>
<dbReference type="AlphaFoldDB" id="A0A3S5CE93"/>
<dbReference type="PANTHER" id="PTHR37984">
    <property type="entry name" value="PROTEIN CBG26694"/>
    <property type="match status" value="1"/>
</dbReference>
<dbReference type="InterPro" id="IPR050951">
    <property type="entry name" value="Retrovirus_Pol_polyprotein"/>
</dbReference>
<reference evidence="1" key="1">
    <citation type="submission" date="2018-11" db="EMBL/GenBank/DDBJ databases">
        <authorList>
            <consortium name="Pathogen Informatics"/>
        </authorList>
    </citation>
    <scope>NUCLEOTIDE SEQUENCE</scope>
</reference>
<dbReference type="Gene3D" id="3.30.70.270">
    <property type="match status" value="1"/>
</dbReference>
<accession>A0A3S5CE93</accession>
<dbReference type="Proteomes" id="UP000784294">
    <property type="component" value="Unassembled WGS sequence"/>
</dbReference>
<dbReference type="Gene3D" id="3.10.10.10">
    <property type="entry name" value="HIV Type 1 Reverse Transcriptase, subunit A, domain 1"/>
    <property type="match status" value="1"/>
</dbReference>
<evidence type="ECO:0000313" key="1">
    <source>
        <dbReference type="EMBL" id="VEL14045.1"/>
    </source>
</evidence>
<gene>
    <name evidence="1" type="ORF">PXEA_LOCUS7485</name>
</gene>
<organism evidence="1 2">
    <name type="scientific">Protopolystoma xenopodis</name>
    <dbReference type="NCBI Taxonomy" id="117903"/>
    <lineage>
        <taxon>Eukaryota</taxon>
        <taxon>Metazoa</taxon>
        <taxon>Spiralia</taxon>
        <taxon>Lophotrochozoa</taxon>
        <taxon>Platyhelminthes</taxon>
        <taxon>Monogenea</taxon>
        <taxon>Polyopisthocotylea</taxon>
        <taxon>Polystomatidea</taxon>
        <taxon>Polystomatidae</taxon>
        <taxon>Protopolystoma</taxon>
    </lineage>
</organism>
<sequence length="456" mass="52959">MAPDKLKEAKFMFNDIINDDIICPSKSAWVFQLYLVQNKALKVKNIFFKVDLKTAYFQILVDTDNIEKTAVITPFGFFKFNRRNVIYGLDTVFVYIDKILIASDDSEQQKQHFVSLFKRLLHHHRVISSEQCVFGVDSLTFLRFRIDTHGMLTSQERVLSINNFWLLRTPKALRNFLCNADLHLVTNAFDRAVGDMFYQVFMELLSLALYSRKFTSEEQRYITFSRVLLATSIARANSAKWTTSHNLTAMLAMSKEHATSLHTASPALAWYCCAYNIIDYQAMQKHMNGSGVKSPCDLSTKTHRRFVYSAMRKLAFQAVHDLTYPGLNAPRKLITSCVILPGMQTDLDKWSKACPFYQNNKVHWHTKAPIVRFNPIHMKTTSHLPLWTVSNNGQKLFQSQTYRSDSFKNLFRSLGLKVLQTDNQHNRQRQVVRILSFHPTIEIIRNENDLYVRLRV</sequence>
<dbReference type="SUPFAM" id="SSF56672">
    <property type="entry name" value="DNA/RNA polymerases"/>
    <property type="match status" value="1"/>
</dbReference>
<evidence type="ECO:0008006" key="3">
    <source>
        <dbReference type="Google" id="ProtNLM"/>
    </source>
</evidence>
<name>A0A3S5CE93_9PLAT</name>
<keyword evidence="2" id="KW-1185">Reference proteome</keyword>
<dbReference type="InterPro" id="IPR043502">
    <property type="entry name" value="DNA/RNA_pol_sf"/>
</dbReference>
<dbReference type="InterPro" id="IPR043128">
    <property type="entry name" value="Rev_trsase/Diguanyl_cyclase"/>
</dbReference>
<dbReference type="PANTHER" id="PTHR37984:SF5">
    <property type="entry name" value="PROTEIN NYNRIN-LIKE"/>
    <property type="match status" value="1"/>
</dbReference>
<protein>
    <recommendedName>
        <fullName evidence="3">Reverse transcriptase domain-containing protein</fullName>
    </recommendedName>
</protein>
<dbReference type="EMBL" id="CAAALY010019819">
    <property type="protein sequence ID" value="VEL14045.1"/>
    <property type="molecule type" value="Genomic_DNA"/>
</dbReference>
<dbReference type="OrthoDB" id="6284905at2759"/>
<comment type="caution">
    <text evidence="1">The sequence shown here is derived from an EMBL/GenBank/DDBJ whole genome shotgun (WGS) entry which is preliminary data.</text>
</comment>